<reference evidence="7" key="1">
    <citation type="submission" date="2016-10" db="EMBL/GenBank/DDBJ databases">
        <authorList>
            <person name="Varghese N."/>
            <person name="Submissions S."/>
        </authorList>
    </citation>
    <scope>NUCLEOTIDE SEQUENCE [LARGE SCALE GENOMIC DNA]</scope>
    <source>
        <strain evidence="7">DSM 44544</strain>
    </source>
</reference>
<evidence type="ECO:0000313" key="7">
    <source>
        <dbReference type="Proteomes" id="UP000199622"/>
    </source>
</evidence>
<evidence type="ECO:0000256" key="2">
    <source>
        <dbReference type="ARBA" id="ARBA00023015"/>
    </source>
</evidence>
<dbReference type="EMBL" id="FNSO01000004">
    <property type="protein sequence ID" value="SED16324.1"/>
    <property type="molecule type" value="Genomic_DNA"/>
</dbReference>
<proteinExistence type="inferred from homology"/>
<dbReference type="PRINTS" id="PR00039">
    <property type="entry name" value="HTHLYSR"/>
</dbReference>
<dbReference type="Gene3D" id="3.40.190.10">
    <property type="entry name" value="Periplasmic binding protein-like II"/>
    <property type="match status" value="2"/>
</dbReference>
<dbReference type="InterPro" id="IPR036388">
    <property type="entry name" value="WH-like_DNA-bd_sf"/>
</dbReference>
<dbReference type="Pfam" id="PF03466">
    <property type="entry name" value="LysR_substrate"/>
    <property type="match status" value="1"/>
</dbReference>
<dbReference type="GO" id="GO:0003677">
    <property type="term" value="F:DNA binding"/>
    <property type="evidence" value="ECO:0007669"/>
    <property type="project" value="UniProtKB-KW"/>
</dbReference>
<keyword evidence="7" id="KW-1185">Reference proteome</keyword>
<dbReference type="FunFam" id="1.10.10.10:FF:000001">
    <property type="entry name" value="LysR family transcriptional regulator"/>
    <property type="match status" value="1"/>
</dbReference>
<dbReference type="AlphaFoldDB" id="A0A1H4YGW8"/>
<evidence type="ECO:0000313" key="6">
    <source>
        <dbReference type="EMBL" id="SED16324.1"/>
    </source>
</evidence>
<dbReference type="CDD" id="cd08414">
    <property type="entry name" value="PBP2_LTTR_aromatics_like"/>
    <property type="match status" value="1"/>
</dbReference>
<dbReference type="PROSITE" id="PS50931">
    <property type="entry name" value="HTH_LYSR"/>
    <property type="match status" value="1"/>
</dbReference>
<dbReference type="SUPFAM" id="SSF53850">
    <property type="entry name" value="Periplasmic binding protein-like II"/>
    <property type="match status" value="1"/>
</dbReference>
<keyword evidence="3 6" id="KW-0238">DNA-binding</keyword>
<organism evidence="6 7">
    <name type="scientific">Amycolatopsis tolypomycina</name>
    <dbReference type="NCBI Taxonomy" id="208445"/>
    <lineage>
        <taxon>Bacteria</taxon>
        <taxon>Bacillati</taxon>
        <taxon>Actinomycetota</taxon>
        <taxon>Actinomycetes</taxon>
        <taxon>Pseudonocardiales</taxon>
        <taxon>Pseudonocardiaceae</taxon>
        <taxon>Amycolatopsis</taxon>
    </lineage>
</organism>
<accession>A0A1H4YGW8</accession>
<dbReference type="PANTHER" id="PTHR30346:SF0">
    <property type="entry name" value="HCA OPERON TRANSCRIPTIONAL ACTIVATOR HCAR"/>
    <property type="match status" value="1"/>
</dbReference>
<evidence type="ECO:0000256" key="1">
    <source>
        <dbReference type="ARBA" id="ARBA00009437"/>
    </source>
</evidence>
<gene>
    <name evidence="6" type="ORF">SAMN04489727_6690</name>
</gene>
<dbReference type="PANTHER" id="PTHR30346">
    <property type="entry name" value="TRANSCRIPTIONAL DUAL REGULATOR HCAR-RELATED"/>
    <property type="match status" value="1"/>
</dbReference>
<keyword evidence="4" id="KW-0804">Transcription</keyword>
<dbReference type="GO" id="GO:0032993">
    <property type="term" value="C:protein-DNA complex"/>
    <property type="evidence" value="ECO:0007669"/>
    <property type="project" value="TreeGrafter"/>
</dbReference>
<keyword evidence="2" id="KW-0805">Transcription regulation</keyword>
<name>A0A1H4YGW8_9PSEU</name>
<dbReference type="SUPFAM" id="SSF46785">
    <property type="entry name" value="Winged helix' DNA-binding domain"/>
    <property type="match status" value="1"/>
</dbReference>
<dbReference type="GO" id="GO:0003700">
    <property type="term" value="F:DNA-binding transcription factor activity"/>
    <property type="evidence" value="ECO:0007669"/>
    <property type="project" value="InterPro"/>
</dbReference>
<sequence length="292" mass="31522">MGAGMPDWRELETFLTLAEELHFGRTAERLHVSTAQVSQTIRKLERRIGVPLFTRTSRRVELTPSGRRFRADLEPAFTAVGAAVAKAVEAGRGVTGTLRVAFGDAAGGQLLAGVAERFRRRDPGCTVEFREVRPAEVLPWLRAGEVDVVLTGLPLPAPDLVAGPVLVRELRFLAVAPTHPFARRDAVPVADLARVTVLRCALPDLWLDEHAPGAEPRPRAGLQELLTLAGAGEGVLPVGAHIRRYYPRPDVAYVPLSGAPLLEWGLVWPSGTASARVRAFAEAAADLVREPA</sequence>
<evidence type="ECO:0000256" key="3">
    <source>
        <dbReference type="ARBA" id="ARBA00023125"/>
    </source>
</evidence>
<dbReference type="Pfam" id="PF00126">
    <property type="entry name" value="HTH_1"/>
    <property type="match status" value="1"/>
</dbReference>
<dbReference type="InterPro" id="IPR036390">
    <property type="entry name" value="WH_DNA-bd_sf"/>
</dbReference>
<dbReference type="Gene3D" id="1.10.10.10">
    <property type="entry name" value="Winged helix-like DNA-binding domain superfamily/Winged helix DNA-binding domain"/>
    <property type="match status" value="1"/>
</dbReference>
<dbReference type="STRING" id="208445.SAMN04489727_6690"/>
<evidence type="ECO:0000256" key="4">
    <source>
        <dbReference type="ARBA" id="ARBA00023163"/>
    </source>
</evidence>
<evidence type="ECO:0000259" key="5">
    <source>
        <dbReference type="PROSITE" id="PS50931"/>
    </source>
</evidence>
<comment type="similarity">
    <text evidence="1">Belongs to the LysR transcriptional regulatory family.</text>
</comment>
<dbReference type="Proteomes" id="UP000199622">
    <property type="component" value="Unassembled WGS sequence"/>
</dbReference>
<protein>
    <submittedName>
        <fullName evidence="6">DNA-binding transcriptional regulator, LysR family</fullName>
    </submittedName>
</protein>
<dbReference type="InterPro" id="IPR000847">
    <property type="entry name" value="LysR_HTH_N"/>
</dbReference>
<dbReference type="InterPro" id="IPR005119">
    <property type="entry name" value="LysR_subst-bd"/>
</dbReference>
<feature type="domain" description="HTH lysR-type" evidence="5">
    <location>
        <begin position="6"/>
        <end position="63"/>
    </location>
</feature>